<dbReference type="EMBL" id="JAGGKQ010000023">
    <property type="protein sequence ID" value="MBP1923538.1"/>
    <property type="molecule type" value="Genomic_DNA"/>
</dbReference>
<evidence type="ECO:0000313" key="1">
    <source>
        <dbReference type="EMBL" id="MBP1923538.1"/>
    </source>
</evidence>
<organism evidence="1 2">
    <name type="scientific">Halorubrum alkaliphilum</name>
    <dbReference type="NCBI Taxonomy" id="261290"/>
    <lineage>
        <taxon>Archaea</taxon>
        <taxon>Methanobacteriati</taxon>
        <taxon>Methanobacteriota</taxon>
        <taxon>Stenosarchaea group</taxon>
        <taxon>Halobacteria</taxon>
        <taxon>Halobacteriales</taxon>
        <taxon>Haloferacaceae</taxon>
        <taxon>Halorubrum</taxon>
    </lineage>
</organism>
<keyword evidence="2" id="KW-1185">Reference proteome</keyword>
<gene>
    <name evidence="1" type="ORF">J2751_002580</name>
</gene>
<dbReference type="Proteomes" id="UP000823588">
    <property type="component" value="Unassembled WGS sequence"/>
</dbReference>
<dbReference type="AlphaFoldDB" id="A0A8T4GGA4"/>
<name>A0A8T4GGA4_9EURY</name>
<sequence length="51" mass="6184">MISFWVELLNASPPLYFHHDHKTYQFLIISTEQQEHHLETDWPFSCVVPDR</sequence>
<comment type="caution">
    <text evidence="1">The sequence shown here is derived from an EMBL/GenBank/DDBJ whole genome shotgun (WGS) entry which is preliminary data.</text>
</comment>
<protein>
    <submittedName>
        <fullName evidence="1">Uncharacterized protein</fullName>
    </submittedName>
</protein>
<accession>A0A8T4GGA4</accession>
<reference evidence="1" key="1">
    <citation type="submission" date="2021-03" db="EMBL/GenBank/DDBJ databases">
        <title>Genomic Encyclopedia of Type Strains, Phase IV (KMG-IV): sequencing the most valuable type-strain genomes for metagenomic binning, comparative biology and taxonomic classification.</title>
        <authorList>
            <person name="Goeker M."/>
        </authorList>
    </citation>
    <scope>NUCLEOTIDE SEQUENCE</scope>
    <source>
        <strain evidence="1">DSM 23564</strain>
    </source>
</reference>
<evidence type="ECO:0000313" key="2">
    <source>
        <dbReference type="Proteomes" id="UP000823588"/>
    </source>
</evidence>
<proteinExistence type="predicted"/>